<feature type="compositionally biased region" description="Low complexity" evidence="12">
    <location>
        <begin position="1268"/>
        <end position="1286"/>
    </location>
</feature>
<keyword evidence="10" id="KW-0325">Glycoprotein</keyword>
<dbReference type="GO" id="GO:0005886">
    <property type="term" value="C:plasma membrane"/>
    <property type="evidence" value="ECO:0007669"/>
    <property type="project" value="UniProtKB-SubCell"/>
</dbReference>
<keyword evidence="11" id="KW-0968">Cytoplasmic vesicle</keyword>
<dbReference type="Gene3D" id="3.90.550.10">
    <property type="entry name" value="Spore Coat Polysaccharide Biosynthesis Protein SpsA, Chain A"/>
    <property type="match status" value="1"/>
</dbReference>
<keyword evidence="9 13" id="KW-0472">Membrane</keyword>
<dbReference type="VEuPathDB" id="FungiDB:DNF11_2886"/>
<feature type="compositionally biased region" description="Low complexity" evidence="12">
    <location>
        <begin position="1473"/>
        <end position="1495"/>
    </location>
</feature>
<sequence>MSFPTDSMQPTGNVNRKPSVTFQEQNRPSRPTSHEDLRGNKGQHFGFSRHHSSDNLSQDVESGRSGMARKKSLVRPERERIDPNHRQWYYRNHAAQMDQNRNSNVVYMPSSTGFLPQHGALPSGSGMAGFMGPGGGVSGYGVTGSKAPPPMNFHRGTSLRRGKSILGQNDDKVESGIHFLRRGVSMRRVPPGNPDLANDNDDKQPETKAGSFDWIAPGPVGPWMIYCWFITCCITSSCLNMVGIKTPEQQRAWREKMGLMVIILCLMALVGYITFGFTETVCGIQNRYLLDEVFKNKTHSSSALVGGKTLSLDDWTHKPFPDDDNPKYINLTTNPIAYTYLYGADHGANLNLLFQKTGDACEGILEPVPNQNPPRYFKCAILRRRFPSGSRIFEDPGACHTVETRSKIMSNSTDIPVHGTAFVSWDQLKDYDNYLFYRSAVIDLNILEYSETKLTPFMQELKNNDTKKEWTKMDVTAKAMRRGLTKELDCLKQLGSIASLDVDSYGCIASKVELVVSMIVIVGVVGIKFLFALFFAWCLSWRIGNYDKESYAQRMKRMNDMEDWSEDIYRPAPAGYRPNVKKPFLPTTSRFNQMYQKPQARPTTMERKIAAARMGTNSVVGSPPHSPMLATARSSTSITQPMLPSSQSIHSSNSGLDSPWGPCPFPLWNVVPQPPASYQPFNFPLVHTICLVTAYSESIEGLRTTLDSLSTTNYPNSHKLLLVIADGIVKGADSDVSTPDICLSMMKDLVVPPEEVEGYSYVAIADGSKRHNMAKVYAGFYDYDDQTVERSKQQRVPMILIAKCGSMLELDSAKPGNRGKRDSQVILMAFMQKVLFDERMTQFEYEFFNAIWRVTGITPENYEIVLMVDADTKVFPDSLTRMVASMVQDPEIMGLCGETKIANKAQTWVTMIQVFEYYISHHQTKGFESCFGVVTCLPGCFSAYRIKAPKGPKGFYVPILANPDIVEHYSENVVDTLHKKNLLLLGEDRYLTTLMLKTFPKRKLMFVPSAVCKTVVPDAFRVLRSQRRRWINSTVHNLFELIQVNGLCGTFCFSMRFVVFMDTVGTLVLPAAIAFTVYVIVSAILTPIRNQGKEPGQKEEFPTLPLVLLALILGLPGVLIVVTSRRFMYVIWMLIYLISLPIWNLVLPAYAYWHMDDFSWGATRVVQGEKKGESHGSAEGEFDSSDIVMKRYIEFERERRWRAGIESRDAPSDAGGMSTMGSYTDEKPQPTRPDDRGALGRLDSVPLLELPAPLGTDSRQRPGPSSPPGAMGASSGSRSPPLSPSGQTNPWASTSGVGPVVSSSPPPLGAQSSNSDASAMARQHLFGSMTAGAPRPPALVRPPGALSPPSRPMATSPPGPVSPPSFRGKVSSPPPMYTGTGPGSPPVRPLSSGPNPWASVASTAAGSRPPLPGFHGSSAVQSQQTPAVRAPSTVAQAPKDVRRVSLVDDGPVAQADGGMRQVVRGARRQTSVNSGGAASPASPSLNASNPFQRPK</sequence>
<feature type="region of interest" description="Disordered" evidence="12">
    <location>
        <begin position="1"/>
        <end position="78"/>
    </location>
</feature>
<feature type="transmembrane region" description="Helical" evidence="13">
    <location>
        <begin position="514"/>
        <end position="539"/>
    </location>
</feature>
<keyword evidence="8 13" id="KW-1133">Transmembrane helix</keyword>
<dbReference type="PANTHER" id="PTHR22914">
    <property type="entry name" value="CHITIN SYNTHASE"/>
    <property type="match status" value="1"/>
</dbReference>
<gene>
    <name evidence="15" type="primary">CHS5_1</name>
    <name evidence="15" type="ORF">DNF11_2886</name>
</gene>
<evidence type="ECO:0000256" key="3">
    <source>
        <dbReference type="ARBA" id="ARBA00012543"/>
    </source>
</evidence>
<feature type="region of interest" description="Disordered" evidence="12">
    <location>
        <begin position="1464"/>
        <end position="1495"/>
    </location>
</feature>
<dbReference type="InterPro" id="IPR029044">
    <property type="entry name" value="Nucleotide-diphossugar_trans"/>
</dbReference>
<feature type="transmembrane region" description="Helical" evidence="13">
    <location>
        <begin position="256"/>
        <end position="277"/>
    </location>
</feature>
<dbReference type="STRING" id="425264.A0A3G2S7K8"/>
<dbReference type="EMBL" id="CP033152">
    <property type="protein sequence ID" value="AYO43836.1"/>
    <property type="molecule type" value="Genomic_DNA"/>
</dbReference>
<dbReference type="GO" id="GO:0006031">
    <property type="term" value="P:chitin biosynthetic process"/>
    <property type="evidence" value="ECO:0007669"/>
    <property type="project" value="TreeGrafter"/>
</dbReference>
<keyword evidence="4" id="KW-1003">Cell membrane</keyword>
<feature type="region of interest" description="Disordered" evidence="12">
    <location>
        <begin position="187"/>
        <end position="211"/>
    </location>
</feature>
<feature type="region of interest" description="Disordered" evidence="12">
    <location>
        <begin position="1204"/>
        <end position="1434"/>
    </location>
</feature>
<dbReference type="EC" id="2.4.1.16" evidence="3"/>
<evidence type="ECO:0000256" key="7">
    <source>
        <dbReference type="ARBA" id="ARBA00022692"/>
    </source>
</evidence>
<dbReference type="CDD" id="cd04190">
    <property type="entry name" value="Chitin_synth_C"/>
    <property type="match status" value="1"/>
</dbReference>
<evidence type="ECO:0000256" key="10">
    <source>
        <dbReference type="ARBA" id="ARBA00023180"/>
    </source>
</evidence>
<dbReference type="GO" id="GO:0030428">
    <property type="term" value="C:cell septum"/>
    <property type="evidence" value="ECO:0007669"/>
    <property type="project" value="TreeGrafter"/>
</dbReference>
<evidence type="ECO:0000259" key="14">
    <source>
        <dbReference type="Pfam" id="PF22997"/>
    </source>
</evidence>
<evidence type="ECO:0000256" key="11">
    <source>
        <dbReference type="ARBA" id="ARBA00023329"/>
    </source>
</evidence>
<dbReference type="InterPro" id="IPR004835">
    <property type="entry name" value="Chitin_synth"/>
</dbReference>
<evidence type="ECO:0000256" key="5">
    <source>
        <dbReference type="ARBA" id="ARBA00022676"/>
    </source>
</evidence>
<dbReference type="InterPro" id="IPR054295">
    <property type="entry name" value="CHS4-like_dom"/>
</dbReference>
<feature type="compositionally biased region" description="Polar residues" evidence="12">
    <location>
        <begin position="1"/>
        <end position="31"/>
    </location>
</feature>
<keyword evidence="7 13" id="KW-0812">Transmembrane</keyword>
<evidence type="ECO:0000256" key="6">
    <source>
        <dbReference type="ARBA" id="ARBA00022679"/>
    </source>
</evidence>
<feature type="transmembrane region" description="Helical" evidence="13">
    <location>
        <begin position="1104"/>
        <end position="1122"/>
    </location>
</feature>
<evidence type="ECO:0000313" key="15">
    <source>
        <dbReference type="EMBL" id="AYO43836.1"/>
    </source>
</evidence>
<feature type="compositionally biased region" description="Basic and acidic residues" evidence="12">
    <location>
        <begin position="1224"/>
        <end position="1238"/>
    </location>
</feature>
<dbReference type="Pfam" id="PF03142">
    <property type="entry name" value="Chitin_synth_2"/>
    <property type="match status" value="1"/>
</dbReference>
<comment type="subcellular location">
    <subcellularLocation>
        <location evidence="2">Cell membrane</location>
        <topology evidence="2">Multi-pass membrane protein</topology>
    </subcellularLocation>
    <subcellularLocation>
        <location evidence="1">Cytoplasmic vesicle membrane</location>
        <topology evidence="1">Multi-pass membrane protein</topology>
    </subcellularLocation>
</comment>
<dbReference type="Proteomes" id="UP000269793">
    <property type="component" value="Chromosome V"/>
</dbReference>
<evidence type="ECO:0000256" key="1">
    <source>
        <dbReference type="ARBA" id="ARBA00004439"/>
    </source>
</evidence>
<protein>
    <recommendedName>
        <fullName evidence="3">chitin synthase</fullName>
        <ecNumber evidence="3">2.4.1.16</ecNumber>
    </recommendedName>
</protein>
<dbReference type="GO" id="GO:0004100">
    <property type="term" value="F:chitin synthase activity"/>
    <property type="evidence" value="ECO:0007669"/>
    <property type="project" value="UniProtKB-EC"/>
</dbReference>
<feature type="transmembrane region" description="Helical" evidence="13">
    <location>
        <begin position="223"/>
        <end position="244"/>
    </location>
</feature>
<dbReference type="GO" id="GO:0030659">
    <property type="term" value="C:cytoplasmic vesicle membrane"/>
    <property type="evidence" value="ECO:0007669"/>
    <property type="project" value="UniProtKB-SubCell"/>
</dbReference>
<dbReference type="SUPFAM" id="SSF53448">
    <property type="entry name" value="Nucleotide-diphospho-sugar transferases"/>
    <property type="match status" value="1"/>
</dbReference>
<evidence type="ECO:0000256" key="13">
    <source>
        <dbReference type="SAM" id="Phobius"/>
    </source>
</evidence>
<name>A0A3G2S7K8_MALR7</name>
<feature type="transmembrane region" description="Helical" evidence="13">
    <location>
        <begin position="1129"/>
        <end position="1153"/>
    </location>
</feature>
<evidence type="ECO:0000256" key="4">
    <source>
        <dbReference type="ARBA" id="ARBA00022475"/>
    </source>
</evidence>
<feature type="compositionally biased region" description="Pro residues" evidence="12">
    <location>
        <begin position="1334"/>
        <end position="1363"/>
    </location>
</feature>
<keyword evidence="6 15" id="KW-0808">Transferase</keyword>
<evidence type="ECO:0000256" key="9">
    <source>
        <dbReference type="ARBA" id="ARBA00023136"/>
    </source>
</evidence>
<proteinExistence type="predicted"/>
<evidence type="ECO:0000256" key="8">
    <source>
        <dbReference type="ARBA" id="ARBA00022989"/>
    </source>
</evidence>
<organism evidence="15 16">
    <name type="scientific">Malassezia restricta (strain ATCC 96810 / NBRC 103918 / CBS 7877)</name>
    <name type="common">Seborrheic dermatitis infection agent</name>
    <dbReference type="NCBI Taxonomy" id="425264"/>
    <lineage>
        <taxon>Eukaryota</taxon>
        <taxon>Fungi</taxon>
        <taxon>Dikarya</taxon>
        <taxon>Basidiomycota</taxon>
        <taxon>Ustilaginomycotina</taxon>
        <taxon>Malasseziomycetes</taxon>
        <taxon>Malasseziales</taxon>
        <taxon>Malasseziaceae</taxon>
        <taxon>Malassezia</taxon>
    </lineage>
</organism>
<accession>A0A3G2S7K8</accession>
<dbReference type="OrthoDB" id="370884at2759"/>
<evidence type="ECO:0000256" key="12">
    <source>
        <dbReference type="SAM" id="MobiDB-lite"/>
    </source>
</evidence>
<feature type="domain" description="Chitin synthase 4-like" evidence="14">
    <location>
        <begin position="422"/>
        <end position="497"/>
    </location>
</feature>
<evidence type="ECO:0000256" key="2">
    <source>
        <dbReference type="ARBA" id="ARBA00004651"/>
    </source>
</evidence>
<feature type="transmembrane region" description="Helical" evidence="13">
    <location>
        <begin position="1064"/>
        <end position="1084"/>
    </location>
</feature>
<keyword evidence="16" id="KW-1185">Reference proteome</keyword>
<dbReference type="PANTHER" id="PTHR22914:SF16">
    <property type="entry name" value="CHITIN SYNTHASE 3"/>
    <property type="match status" value="1"/>
</dbReference>
<dbReference type="Pfam" id="PF22997">
    <property type="entry name" value="CHS4"/>
    <property type="match status" value="1"/>
</dbReference>
<keyword evidence="5 15" id="KW-0328">Glycosyltransferase</keyword>
<evidence type="ECO:0000313" key="16">
    <source>
        <dbReference type="Proteomes" id="UP000269793"/>
    </source>
</evidence>
<reference evidence="15 16" key="1">
    <citation type="submission" date="2018-10" db="EMBL/GenBank/DDBJ databases">
        <title>Complete genome sequence of Malassezia restricta CBS 7877.</title>
        <authorList>
            <person name="Morand S.C."/>
            <person name="Bertignac M."/>
            <person name="Iltis A."/>
            <person name="Kolder I."/>
            <person name="Pirovano W."/>
            <person name="Jourdain R."/>
            <person name="Clavaud C."/>
        </authorList>
    </citation>
    <scope>NUCLEOTIDE SEQUENCE [LARGE SCALE GENOMIC DNA]</scope>
    <source>
        <strain evidence="15 16">CBS 7877</strain>
    </source>
</reference>